<feature type="compositionally biased region" description="Basic residues" evidence="1">
    <location>
        <begin position="1"/>
        <end position="17"/>
    </location>
</feature>
<proteinExistence type="predicted"/>
<evidence type="ECO:0000313" key="2">
    <source>
        <dbReference type="EMBL" id="CAD2139570.1"/>
    </source>
</evidence>
<feature type="region of interest" description="Disordered" evidence="1">
    <location>
        <begin position="1"/>
        <end position="23"/>
    </location>
</feature>
<evidence type="ECO:0000313" key="3">
    <source>
        <dbReference type="Proteomes" id="UP000580250"/>
    </source>
</evidence>
<accession>A0A6V7TZ59</accession>
<dbReference type="AlphaFoldDB" id="A0A6V7TZ59"/>
<comment type="caution">
    <text evidence="2">The sequence shown here is derived from an EMBL/GenBank/DDBJ whole genome shotgun (WGS) entry which is preliminary data.</text>
</comment>
<protein>
    <submittedName>
        <fullName evidence="2">Uncharacterized protein</fullName>
    </submittedName>
</protein>
<evidence type="ECO:0000256" key="1">
    <source>
        <dbReference type="SAM" id="MobiDB-lite"/>
    </source>
</evidence>
<dbReference type="Proteomes" id="UP000580250">
    <property type="component" value="Unassembled WGS sequence"/>
</dbReference>
<organism evidence="2 3">
    <name type="scientific">Meloidogyne enterolobii</name>
    <name type="common">Root-knot nematode worm</name>
    <name type="synonym">Meloidogyne mayaguensis</name>
    <dbReference type="NCBI Taxonomy" id="390850"/>
    <lineage>
        <taxon>Eukaryota</taxon>
        <taxon>Metazoa</taxon>
        <taxon>Ecdysozoa</taxon>
        <taxon>Nematoda</taxon>
        <taxon>Chromadorea</taxon>
        <taxon>Rhabditida</taxon>
        <taxon>Tylenchina</taxon>
        <taxon>Tylenchomorpha</taxon>
        <taxon>Tylenchoidea</taxon>
        <taxon>Meloidogynidae</taxon>
        <taxon>Meloidogyninae</taxon>
        <taxon>Meloidogyne</taxon>
    </lineage>
</organism>
<gene>
    <name evidence="2" type="ORF">MENT_LOCUS6218</name>
</gene>
<reference evidence="2 3" key="1">
    <citation type="submission" date="2020-08" db="EMBL/GenBank/DDBJ databases">
        <authorList>
            <person name="Koutsovoulos G."/>
            <person name="Danchin GJ E."/>
        </authorList>
    </citation>
    <scope>NUCLEOTIDE SEQUENCE [LARGE SCALE GENOMIC DNA]</scope>
</reference>
<dbReference type="EMBL" id="CAJEWN010000023">
    <property type="protein sequence ID" value="CAD2139570.1"/>
    <property type="molecule type" value="Genomic_DNA"/>
</dbReference>
<sequence length="127" mass="15246">MKKMQKIHKNLHKRAQKRCNNNQNRGFNNSKCFDNNFDENYTNQDIMVEEYEPQLDYLTEQNYGENILMEEDEFLFTPYTMSGGQMEFIENNWEVKKINSEKIFDCYENNGSNKSIEIINSSPYQQI</sequence>
<name>A0A6V7TZ59_MELEN</name>